<evidence type="ECO:0000256" key="6">
    <source>
        <dbReference type="SAM" id="Phobius"/>
    </source>
</evidence>
<keyword evidence="5" id="KW-0175">Coiled coil</keyword>
<evidence type="ECO:0000259" key="7">
    <source>
        <dbReference type="Pfam" id="PF12698"/>
    </source>
</evidence>
<dbReference type="InterPro" id="IPR013525">
    <property type="entry name" value="ABC2_TM"/>
</dbReference>
<dbReference type="NCBIfam" id="TIGR03062">
    <property type="entry name" value="pip_yhgE_Cterm"/>
    <property type="match status" value="1"/>
</dbReference>
<dbReference type="InterPro" id="IPR051328">
    <property type="entry name" value="T7SS_ABC-Transporter"/>
</dbReference>
<dbReference type="NCBIfam" id="TIGR03061">
    <property type="entry name" value="pip_yhgE_Nterm"/>
    <property type="match status" value="1"/>
</dbReference>
<evidence type="ECO:0000256" key="5">
    <source>
        <dbReference type="SAM" id="Coils"/>
    </source>
</evidence>
<dbReference type="InterPro" id="IPR017501">
    <property type="entry name" value="Phage_infect_YhgE_C"/>
</dbReference>
<reference evidence="9" key="1">
    <citation type="journal article" date="2019" name="Int. J. Syst. Evol. Microbiol.">
        <title>The Global Catalogue of Microorganisms (GCM) 10K type strain sequencing project: providing services to taxonomists for standard genome sequencing and annotation.</title>
        <authorList>
            <consortium name="The Broad Institute Genomics Platform"/>
            <consortium name="The Broad Institute Genome Sequencing Center for Infectious Disease"/>
            <person name="Wu L."/>
            <person name="Ma J."/>
        </authorList>
    </citation>
    <scope>NUCLEOTIDE SEQUENCE [LARGE SCALE GENOMIC DNA]</scope>
    <source>
        <strain evidence="9">TISTR 2241</strain>
    </source>
</reference>
<dbReference type="PANTHER" id="PTHR43077:SF10">
    <property type="entry name" value="TRANSPORT PERMEASE PROTEIN"/>
    <property type="match status" value="1"/>
</dbReference>
<keyword evidence="2 6" id="KW-0812">Transmembrane</keyword>
<evidence type="ECO:0000256" key="2">
    <source>
        <dbReference type="ARBA" id="ARBA00022692"/>
    </source>
</evidence>
<evidence type="ECO:0000313" key="9">
    <source>
        <dbReference type="Proteomes" id="UP001597458"/>
    </source>
</evidence>
<dbReference type="RefSeq" id="WP_141190340.1">
    <property type="nucleotide sequence ID" value="NZ_JBHUMR010000014.1"/>
</dbReference>
<comment type="caution">
    <text evidence="8">The sequence shown here is derived from an EMBL/GenBank/DDBJ whole genome shotgun (WGS) entry which is preliminary data.</text>
</comment>
<evidence type="ECO:0000313" key="8">
    <source>
        <dbReference type="EMBL" id="MFD2617856.1"/>
    </source>
</evidence>
<dbReference type="Pfam" id="PF12698">
    <property type="entry name" value="ABC2_membrane_3"/>
    <property type="match status" value="1"/>
</dbReference>
<feature type="transmembrane region" description="Helical" evidence="6">
    <location>
        <begin position="584"/>
        <end position="607"/>
    </location>
</feature>
<dbReference type="Gene3D" id="3.40.1710.10">
    <property type="entry name" value="abc type-2 transporter like domain"/>
    <property type="match status" value="1"/>
</dbReference>
<dbReference type="EMBL" id="JBHUMR010000014">
    <property type="protein sequence ID" value="MFD2617856.1"/>
    <property type="molecule type" value="Genomic_DNA"/>
</dbReference>
<evidence type="ECO:0000256" key="3">
    <source>
        <dbReference type="ARBA" id="ARBA00022989"/>
    </source>
</evidence>
<dbReference type="InterPro" id="IPR017500">
    <property type="entry name" value="Phage_infect_YhgE_N"/>
</dbReference>
<name>A0ABW5PSF8_9BACI</name>
<feature type="transmembrane region" description="Helical" evidence="6">
    <location>
        <begin position="521"/>
        <end position="541"/>
    </location>
</feature>
<keyword evidence="9" id="KW-1185">Reference proteome</keyword>
<feature type="coiled-coil region" evidence="5">
    <location>
        <begin position="304"/>
        <end position="338"/>
    </location>
</feature>
<gene>
    <name evidence="8" type="ORF">ACFSTF_11115</name>
</gene>
<accession>A0ABW5PSF8</accession>
<sequence length="670" mass="75144">MSKILHIYQLDWIKMCRTPSILVLVLGLIFLPSAYAWINIKALWDPYSHTSGIKVAVINEDQGAKIQGKTIHVGDEIIDKLKHNHNLGWEFVDRETGEDGLKEGSYYASILIPKNFSTDISSILKDHPKKPELKFSVNEKINSVAPKVATSGATTITTEIRQAFIKTVGKALFTEFNKVGLELKQDMPLFLHTKNQINQLEDALPQIRKMGQEAILLEKKLPEIKAKGQKVILLENRLSDIDRAGDTILKVEDKLPLINEAGDQIMAIQNKVDRMDRAAGLVNHQVSSNLSEISEALNDEIRRLQQITASNQEITGNQQELESQYTELQDIRNEIQAVSQGLDQRLTKAASMLQSTSQFMSQDLPTVEQKIHRAANFVRNDLPKLEQDVRRASDLVRTKLPQVEQVIKRAANFARNDLPTFEKDVHTASNKINQFSNNMNLNDAINMLMHDPQSHSEFLSNPITLKTERVFPIPNYGSAMSPFYTVLAFWVGATLLISSLPTRVEDQKHLYTPRQKYLGRLLSFLSMGLAQAAVVSLGDIYLIKTYIVNKGLFFLLCLLSSLVFITITYTLCSLFGNIGKGLSVIILVLQISASSGTFPVSMTPSFFQTLSPFLPFTYAISMVRESVGGVVAHIVVQDVLILLLYLIISLGIALIYNGFRGRFMERSKPM</sequence>
<dbReference type="PANTHER" id="PTHR43077">
    <property type="entry name" value="TRANSPORT PERMEASE YVFS-RELATED"/>
    <property type="match status" value="1"/>
</dbReference>
<proteinExistence type="predicted"/>
<feature type="transmembrane region" description="Helical" evidence="6">
    <location>
        <begin position="482"/>
        <end position="500"/>
    </location>
</feature>
<organism evidence="8 9">
    <name type="scientific">Terrilactibacillus laevilacticus</name>
    <dbReference type="NCBI Taxonomy" id="1380157"/>
    <lineage>
        <taxon>Bacteria</taxon>
        <taxon>Bacillati</taxon>
        <taxon>Bacillota</taxon>
        <taxon>Bacilli</taxon>
        <taxon>Bacillales</taxon>
        <taxon>Bacillaceae</taxon>
        <taxon>Terrilactibacillus</taxon>
    </lineage>
</organism>
<comment type="subcellular location">
    <subcellularLocation>
        <location evidence="1">Membrane</location>
        <topology evidence="1">Multi-pass membrane protein</topology>
    </subcellularLocation>
</comment>
<protein>
    <submittedName>
        <fullName evidence="8">YhgE/Pip family protein</fullName>
    </submittedName>
</protein>
<feature type="domain" description="ABC-2 type transporter transmembrane" evidence="7">
    <location>
        <begin position="427"/>
        <end position="655"/>
    </location>
</feature>
<feature type="transmembrane region" description="Helical" evidence="6">
    <location>
        <begin position="627"/>
        <end position="656"/>
    </location>
</feature>
<keyword evidence="4 6" id="KW-0472">Membrane</keyword>
<keyword evidence="3 6" id="KW-1133">Transmembrane helix</keyword>
<feature type="transmembrane region" description="Helical" evidence="6">
    <location>
        <begin position="553"/>
        <end position="572"/>
    </location>
</feature>
<evidence type="ECO:0000256" key="1">
    <source>
        <dbReference type="ARBA" id="ARBA00004141"/>
    </source>
</evidence>
<evidence type="ECO:0000256" key="4">
    <source>
        <dbReference type="ARBA" id="ARBA00023136"/>
    </source>
</evidence>
<dbReference type="Proteomes" id="UP001597458">
    <property type="component" value="Unassembled WGS sequence"/>
</dbReference>